<dbReference type="Proteomes" id="UP000334340">
    <property type="component" value="Unassembled WGS sequence"/>
</dbReference>
<dbReference type="InterPro" id="IPR006638">
    <property type="entry name" value="Elp3/MiaA/NifB-like_rSAM"/>
</dbReference>
<dbReference type="GO" id="GO:0046872">
    <property type="term" value="F:metal ion binding"/>
    <property type="evidence" value="ECO:0007669"/>
    <property type="project" value="UniProtKB-KW"/>
</dbReference>
<proteinExistence type="predicted"/>
<reference evidence="8 9" key="1">
    <citation type="submission" date="2019-07" db="EMBL/GenBank/DDBJ databases">
        <authorList>
            <person name="Cremers G."/>
        </authorList>
    </citation>
    <scope>NUCLEOTIDE SEQUENCE [LARGE SCALE GENOMIC DNA]</scope>
</reference>
<dbReference type="PROSITE" id="PS51918">
    <property type="entry name" value="RADICAL_SAM"/>
    <property type="match status" value="1"/>
</dbReference>
<dbReference type="InterPro" id="IPR058240">
    <property type="entry name" value="rSAM_sf"/>
</dbReference>
<dbReference type="SMART" id="SM00729">
    <property type="entry name" value="Elp3"/>
    <property type="match status" value="1"/>
</dbReference>
<evidence type="ECO:0000256" key="4">
    <source>
        <dbReference type="ARBA" id="ARBA00022723"/>
    </source>
</evidence>
<dbReference type="AlphaFoldDB" id="A0A564ZL23"/>
<comment type="cofactor">
    <cofactor evidence="1">
        <name>[4Fe-4S] cluster</name>
        <dbReference type="ChEBI" id="CHEBI:49883"/>
    </cofactor>
</comment>
<gene>
    <name evidence="8" type="ORF">MELA_02181</name>
</gene>
<evidence type="ECO:0000256" key="2">
    <source>
        <dbReference type="ARBA" id="ARBA00022485"/>
    </source>
</evidence>
<dbReference type="EMBL" id="CABIKM010000034">
    <property type="protein sequence ID" value="VUZ85796.1"/>
    <property type="molecule type" value="Genomic_DNA"/>
</dbReference>
<keyword evidence="5" id="KW-0408">Iron</keyword>
<dbReference type="CDD" id="cd21123">
    <property type="entry name" value="SPASM_MftC-like"/>
    <property type="match status" value="1"/>
</dbReference>
<dbReference type="Gene3D" id="3.20.20.70">
    <property type="entry name" value="Aldolase class I"/>
    <property type="match status" value="1"/>
</dbReference>
<organism evidence="8 9">
    <name type="scientific">Candidatus Methylomirabilis lanthanidiphila</name>
    <dbReference type="NCBI Taxonomy" id="2211376"/>
    <lineage>
        <taxon>Bacteria</taxon>
        <taxon>Candidatus Methylomirabilota</taxon>
        <taxon>Candidatus Methylomirabilia</taxon>
        <taxon>Candidatus Methylomirabilales</taxon>
        <taxon>Candidatus Methylomirabilaceae</taxon>
        <taxon>Candidatus Methylomirabilis</taxon>
    </lineage>
</organism>
<dbReference type="PANTHER" id="PTHR11228">
    <property type="entry name" value="RADICAL SAM DOMAIN PROTEIN"/>
    <property type="match status" value="1"/>
</dbReference>
<dbReference type="InterPro" id="IPR050377">
    <property type="entry name" value="Radical_SAM_PqqE_MftC-like"/>
</dbReference>
<evidence type="ECO:0000256" key="6">
    <source>
        <dbReference type="ARBA" id="ARBA00023014"/>
    </source>
</evidence>
<sequence length="371" mass="40577">MYPVISGFDHLVFAEAPKLIYWELTRACDLVCTHCRAEAIAMRDPFELSTEEAKVLLGQLRTFGDPPPQLVMTGGDPLKRPDFFELVRHSRSIGMPTSVAPSGTPLLTPDAIAALAENGVMSISLSIDGATAGSHDRFRGVAGCFETTMRAIQAVRAAGIPLQINTLVTPETMAELPGVFRLLKDLGIMRWSLFYLIATGRGRALREIRPSEAEALHNWIYDLVKTAPFAIKATEAPHFRRVAYMRMKLEGLDDTAIRQTPIGRGFGIRDGNGIMFISHTGDVYPSGFLPVTAGNVRRESPVSIYRHSEIFTRLRDADQYGGKCGLCEFRWVCGGSRARAFAETDDPNGSDPLCAYRPEAALVGAADGDRG</sequence>
<keyword evidence="2" id="KW-0004">4Fe-4S</keyword>
<dbReference type="GO" id="GO:0003824">
    <property type="term" value="F:catalytic activity"/>
    <property type="evidence" value="ECO:0007669"/>
    <property type="project" value="InterPro"/>
</dbReference>
<keyword evidence="6" id="KW-0411">Iron-sulfur</keyword>
<dbReference type="InterPro" id="IPR017200">
    <property type="entry name" value="PqqE-like"/>
</dbReference>
<name>A0A564ZL23_9BACT</name>
<keyword evidence="9" id="KW-1185">Reference proteome</keyword>
<evidence type="ECO:0000256" key="5">
    <source>
        <dbReference type="ARBA" id="ARBA00023004"/>
    </source>
</evidence>
<dbReference type="SUPFAM" id="SSF102114">
    <property type="entry name" value="Radical SAM enzymes"/>
    <property type="match status" value="1"/>
</dbReference>
<dbReference type="GO" id="GO:0051539">
    <property type="term" value="F:4 iron, 4 sulfur cluster binding"/>
    <property type="evidence" value="ECO:0007669"/>
    <property type="project" value="UniProtKB-KW"/>
</dbReference>
<accession>A0A564ZL23</accession>
<protein>
    <submittedName>
        <fullName evidence="8">Fe-S oxidoreductase</fullName>
    </submittedName>
</protein>
<keyword evidence="4" id="KW-0479">Metal-binding</keyword>
<keyword evidence="3" id="KW-0949">S-adenosyl-L-methionine</keyword>
<dbReference type="CDD" id="cd01335">
    <property type="entry name" value="Radical_SAM"/>
    <property type="match status" value="1"/>
</dbReference>
<dbReference type="NCBIfam" id="TIGR04053">
    <property type="entry name" value="TIGR04053 family radical SAM/SPASM domain-containing protein"/>
    <property type="match status" value="1"/>
</dbReference>
<evidence type="ECO:0000259" key="7">
    <source>
        <dbReference type="PROSITE" id="PS51918"/>
    </source>
</evidence>
<dbReference type="PANTHER" id="PTHR11228:SF34">
    <property type="entry name" value="TUNGSTEN-CONTAINING ALDEHYDE FERREDOXIN OXIDOREDUCTASE COFACTOR MODIFYING PROTEIN"/>
    <property type="match status" value="1"/>
</dbReference>
<evidence type="ECO:0000256" key="1">
    <source>
        <dbReference type="ARBA" id="ARBA00001966"/>
    </source>
</evidence>
<dbReference type="PIRSF" id="PIRSF037420">
    <property type="entry name" value="PQQ_syn_pqqE"/>
    <property type="match status" value="1"/>
</dbReference>
<dbReference type="InterPro" id="IPR007197">
    <property type="entry name" value="rSAM"/>
</dbReference>
<feature type="domain" description="Radical SAM core" evidence="7">
    <location>
        <begin position="14"/>
        <end position="235"/>
    </location>
</feature>
<dbReference type="InterPro" id="IPR013785">
    <property type="entry name" value="Aldolase_TIM"/>
</dbReference>
<evidence type="ECO:0000256" key="3">
    <source>
        <dbReference type="ARBA" id="ARBA00022691"/>
    </source>
</evidence>
<evidence type="ECO:0000313" key="9">
    <source>
        <dbReference type="Proteomes" id="UP000334340"/>
    </source>
</evidence>
<dbReference type="SFLD" id="SFLDS00029">
    <property type="entry name" value="Radical_SAM"/>
    <property type="match status" value="1"/>
</dbReference>
<dbReference type="SFLD" id="SFLDG01386">
    <property type="entry name" value="main_SPASM_domain-containing"/>
    <property type="match status" value="1"/>
</dbReference>
<evidence type="ECO:0000313" key="8">
    <source>
        <dbReference type="EMBL" id="VUZ85796.1"/>
    </source>
</evidence>
<dbReference type="Pfam" id="PF04055">
    <property type="entry name" value="Radical_SAM"/>
    <property type="match status" value="1"/>
</dbReference>
<dbReference type="SFLD" id="SFLDG01067">
    <property type="entry name" value="SPASM/twitch_domain_containing"/>
    <property type="match status" value="1"/>
</dbReference>